<sequence>MRRDISNFDPQAMDEGKAHLSLEEPRMGRNRLDAKFAACGRRTSEMTRGGHVSDPGIRQPSLFWGSPSLKRSCSNLESRAASCQLLASSSMSFSYVDLQNLLGNMKGGVSQEFHHSPLSIVTPRSADRLISRKRSSSQVLPSRSRKLWWKLFLQSHGNLHRPSTSTGQINPGTFNDDANTKGGCSSDTLETSHDMAWRRTKGKEVVVDCSTGDLWSQNPWLAFSAESSSLHWVCAWIDSLEENTWFLVDDGGEDYEEQEEKPIVFPNSPENGESSGVNKQIENSWRLAEEVLLANNVIQSLNPLSSVAHISNLGLKVIPAMSAFSSLRDLNLSSNFIVHITSGMLPKSLHMLDLSKNKIAAIEGLRELTHLRVLNLSYNRISRIGHGLSDCSLIKELNLAGNKISYIEGLHRLLKLSVLDLSFNKISTVNALGQIVANYSSLLALNLLGNPIQSNFGDDQLRKAVTSLLPQLAYLNKQPTTKAGRVRAVTTDNIAKAALGSSERGGSRRRSAKLSGQNSGSSVRCRIGGATGRRGQLGGLGEHSSSKKQPKNKYQSSVRK</sequence>
<feature type="region of interest" description="Disordered" evidence="3">
    <location>
        <begin position="499"/>
        <end position="560"/>
    </location>
</feature>
<dbReference type="InterPro" id="IPR032675">
    <property type="entry name" value="LRR_dom_sf"/>
</dbReference>
<evidence type="ECO:0000256" key="3">
    <source>
        <dbReference type="SAM" id="MobiDB-lite"/>
    </source>
</evidence>
<proteinExistence type="predicted"/>
<dbReference type="SUPFAM" id="SSF52075">
    <property type="entry name" value="Outer arm dynein light chain 1"/>
    <property type="match status" value="1"/>
</dbReference>
<feature type="compositionally biased region" description="Gly residues" evidence="3">
    <location>
        <begin position="529"/>
        <end position="541"/>
    </location>
</feature>
<protein>
    <submittedName>
        <fullName evidence="4">Uncharacterized protein</fullName>
    </submittedName>
</protein>
<gene>
    <name evidence="4" type="ORF">Taro_005047</name>
</gene>
<dbReference type="AlphaFoldDB" id="A0A843TTH4"/>
<dbReference type="EMBL" id="NMUH01000140">
    <property type="protein sequence ID" value="MQL72714.1"/>
    <property type="molecule type" value="Genomic_DNA"/>
</dbReference>
<dbReference type="InterPro" id="IPR001611">
    <property type="entry name" value="Leu-rich_rpt"/>
</dbReference>
<evidence type="ECO:0000313" key="5">
    <source>
        <dbReference type="Proteomes" id="UP000652761"/>
    </source>
</evidence>
<dbReference type="SMART" id="SM00365">
    <property type="entry name" value="LRR_SD22"/>
    <property type="match status" value="4"/>
</dbReference>
<dbReference type="InterPro" id="IPR003591">
    <property type="entry name" value="Leu-rich_rpt_typical-subtyp"/>
</dbReference>
<keyword evidence="1" id="KW-0433">Leucine-rich repeat</keyword>
<dbReference type="Proteomes" id="UP000652761">
    <property type="component" value="Unassembled WGS sequence"/>
</dbReference>
<dbReference type="SMR" id="A0A843TTH4"/>
<dbReference type="Pfam" id="PF13855">
    <property type="entry name" value="LRR_8"/>
    <property type="match status" value="1"/>
</dbReference>
<reference evidence="4" key="1">
    <citation type="submission" date="2017-07" db="EMBL/GenBank/DDBJ databases">
        <title>Taro Niue Genome Assembly and Annotation.</title>
        <authorList>
            <person name="Atibalentja N."/>
            <person name="Keating K."/>
            <person name="Fields C.J."/>
        </authorList>
    </citation>
    <scope>NUCLEOTIDE SEQUENCE</scope>
    <source>
        <strain evidence="4">Niue_2</strain>
        <tissue evidence="4">Leaf</tissue>
    </source>
</reference>
<dbReference type="FunFam" id="3.80.10.10:FF:000320">
    <property type="entry name" value="Protein phosphatase 1 regulatory subunit pprA"/>
    <property type="match status" value="1"/>
</dbReference>
<evidence type="ECO:0000256" key="2">
    <source>
        <dbReference type="ARBA" id="ARBA00022737"/>
    </source>
</evidence>
<feature type="region of interest" description="Disordered" evidence="3">
    <location>
        <begin position="1"/>
        <end position="22"/>
    </location>
</feature>
<dbReference type="OrthoDB" id="1904536at2759"/>
<keyword evidence="2" id="KW-0677">Repeat</keyword>
<dbReference type="PROSITE" id="PS51450">
    <property type="entry name" value="LRR"/>
    <property type="match status" value="4"/>
</dbReference>
<evidence type="ECO:0000256" key="1">
    <source>
        <dbReference type="ARBA" id="ARBA00022614"/>
    </source>
</evidence>
<evidence type="ECO:0000313" key="4">
    <source>
        <dbReference type="EMBL" id="MQL72714.1"/>
    </source>
</evidence>
<dbReference type="SMART" id="SM00369">
    <property type="entry name" value="LRR_TYP"/>
    <property type="match status" value="3"/>
</dbReference>
<comment type="caution">
    <text evidence="4">The sequence shown here is derived from an EMBL/GenBank/DDBJ whole genome shotgun (WGS) entry which is preliminary data.</text>
</comment>
<name>A0A843TTH4_COLES</name>
<dbReference type="GO" id="GO:0005737">
    <property type="term" value="C:cytoplasm"/>
    <property type="evidence" value="ECO:0007669"/>
    <property type="project" value="TreeGrafter"/>
</dbReference>
<dbReference type="PANTHER" id="PTHR15454:SF37">
    <property type="entry name" value="OUTER ARM DYNEIN LIGHT CHAIN 1 PROTEIN"/>
    <property type="match status" value="1"/>
</dbReference>
<accession>A0A843TTH4</accession>
<organism evidence="4 5">
    <name type="scientific">Colocasia esculenta</name>
    <name type="common">Wild taro</name>
    <name type="synonym">Arum esculentum</name>
    <dbReference type="NCBI Taxonomy" id="4460"/>
    <lineage>
        <taxon>Eukaryota</taxon>
        <taxon>Viridiplantae</taxon>
        <taxon>Streptophyta</taxon>
        <taxon>Embryophyta</taxon>
        <taxon>Tracheophyta</taxon>
        <taxon>Spermatophyta</taxon>
        <taxon>Magnoliopsida</taxon>
        <taxon>Liliopsida</taxon>
        <taxon>Araceae</taxon>
        <taxon>Aroideae</taxon>
        <taxon>Colocasieae</taxon>
        <taxon>Colocasia</taxon>
    </lineage>
</organism>
<dbReference type="PANTHER" id="PTHR15454">
    <property type="entry name" value="NISCHARIN RELATED"/>
    <property type="match status" value="1"/>
</dbReference>
<dbReference type="Gene3D" id="3.80.10.10">
    <property type="entry name" value="Ribonuclease Inhibitor"/>
    <property type="match status" value="2"/>
</dbReference>
<keyword evidence="5" id="KW-1185">Reference proteome</keyword>